<dbReference type="PROSITE" id="PS50883">
    <property type="entry name" value="EAL"/>
    <property type="match status" value="1"/>
</dbReference>
<keyword evidence="2" id="KW-0472">Membrane</keyword>
<dbReference type="Pfam" id="PF00990">
    <property type="entry name" value="GGDEF"/>
    <property type="match status" value="1"/>
</dbReference>
<evidence type="ECO:0000313" key="6">
    <source>
        <dbReference type="Proteomes" id="UP000054623"/>
    </source>
</evidence>
<dbReference type="InterPro" id="IPR035919">
    <property type="entry name" value="EAL_sf"/>
</dbReference>
<dbReference type="NCBIfam" id="TIGR00254">
    <property type="entry name" value="GGDEF"/>
    <property type="match status" value="1"/>
</dbReference>
<dbReference type="OrthoDB" id="9805474at2"/>
<proteinExistence type="predicted"/>
<accession>A0A0W1JFK2</accession>
<evidence type="ECO:0000259" key="4">
    <source>
        <dbReference type="PROSITE" id="PS50887"/>
    </source>
</evidence>
<dbReference type="Pfam" id="PF00563">
    <property type="entry name" value="EAL"/>
    <property type="match status" value="1"/>
</dbReference>
<dbReference type="Gene3D" id="3.30.450.20">
    <property type="entry name" value="PAS domain"/>
    <property type="match status" value="1"/>
</dbReference>
<dbReference type="SMART" id="SM00267">
    <property type="entry name" value="GGDEF"/>
    <property type="match status" value="1"/>
</dbReference>
<reference evidence="5 6" key="1">
    <citation type="submission" date="2015-12" db="EMBL/GenBank/DDBJ databases">
        <title>Draft Genome Sequence of Desulfitobacterium hafniense Strain DH, a Sulfate-reducing Bacterium Isolated from Paddy Soils.</title>
        <authorList>
            <person name="Bao P."/>
            <person name="Zhang X."/>
            <person name="Li G."/>
        </authorList>
    </citation>
    <scope>NUCLEOTIDE SEQUENCE [LARGE SCALE GENOMIC DNA]</scope>
    <source>
        <strain evidence="5 6">DH</strain>
    </source>
</reference>
<dbReference type="InterPro" id="IPR035965">
    <property type="entry name" value="PAS-like_dom_sf"/>
</dbReference>
<dbReference type="SUPFAM" id="SSF55785">
    <property type="entry name" value="PYP-like sensor domain (PAS domain)"/>
    <property type="match status" value="1"/>
</dbReference>
<keyword evidence="2" id="KW-1133">Transmembrane helix</keyword>
<dbReference type="Gene3D" id="3.40.50.2300">
    <property type="match status" value="2"/>
</dbReference>
<feature type="transmembrane region" description="Helical" evidence="2">
    <location>
        <begin position="356"/>
        <end position="379"/>
    </location>
</feature>
<dbReference type="Proteomes" id="UP000054623">
    <property type="component" value="Unassembled WGS sequence"/>
</dbReference>
<evidence type="ECO:0000256" key="2">
    <source>
        <dbReference type="SAM" id="Phobius"/>
    </source>
</evidence>
<gene>
    <name evidence="5" type="ORF">AT727_08000</name>
</gene>
<evidence type="ECO:0000259" key="3">
    <source>
        <dbReference type="PROSITE" id="PS50883"/>
    </source>
</evidence>
<dbReference type="EMBL" id="LOCK01000039">
    <property type="protein sequence ID" value="KTE90524.1"/>
    <property type="molecule type" value="Genomic_DNA"/>
</dbReference>
<dbReference type="PANTHER" id="PTHR44757:SF2">
    <property type="entry name" value="BIOFILM ARCHITECTURE MAINTENANCE PROTEIN MBAA"/>
    <property type="match status" value="1"/>
</dbReference>
<dbReference type="CDD" id="cd01948">
    <property type="entry name" value="EAL"/>
    <property type="match status" value="1"/>
</dbReference>
<keyword evidence="2" id="KW-0812">Transmembrane</keyword>
<feature type="coiled-coil region" evidence="1">
    <location>
        <begin position="381"/>
        <end position="419"/>
    </location>
</feature>
<name>A0A0W1JFK2_DESHA</name>
<dbReference type="InterPro" id="IPR007487">
    <property type="entry name" value="ABC_transpt-TYRBP-like"/>
</dbReference>
<dbReference type="InterPro" id="IPR000160">
    <property type="entry name" value="GGDEF_dom"/>
</dbReference>
<sequence>MRMGIISTHNLMKKLLIILIALIILFIGQKPLLIQAQTNQRVLFISSYSESFATVPEQIAGIHQALDPHNILLDIEYMDTKRFDTQENIDNFFTALRYKLDNLQPYDAIIVGDDRALDFAMAYQKELFDELPIVFLGINDVNRAEEAACNPYMTGIVESVPIKENIELALKFNSNVQRVVGLVEGSITGRGEKDQFYGAVGFYPSLRFEDISISEHTTEEMADILQEIQDDTIILFLGSMYKDQAGLDLTIDEAAAFISANTQVPVYRATSGGVGQGFLGGVQVSYRETGKRAGGMVFQLLQGTPVQDLPMMNESPYYTIFDYQMVQHFDIPESLLPHDALLLNKKSSYFEQNMKLLLGVFAALFIMLIISTLMGMDSLKHRTMQRKLRESNEELSATYEELAATEEELRHQYRLIEENVRRIELLNQKYEHAINSTNSVVWELNLSNRSIYFSRNFENWLSRPFPWHEPVDQLMDKYLNEKIVQLLNEEIAAYLNGEKSEIKVEFPVKSSAKPSRWIKAQGKAIRGSSEEEIFLYGIMTDVTDQKLQEEYIDHLAHYDYLTNLPNRISFMEKLQEEIEKALPLYILLMDIDNFKEINDTLGHVWGDKVLKAVAQKLLDHACPNMFISRFGGDEFLILMTDRDSCDIEECIKQIRIMFSQPISIERNEFTLKFSMGITRYPEDSTDIDQLIMNADTALYQVKRSGKNHHLLYNKEMQQELRNKAVTEGIIRKAVQEDGFYLVYQPQVNVKTGEIESFEALVRLKHHPISPDVFIRIAEESDLIYQIGRVVTKEAIRQAAAWRDKGYPRKSISINFSSKQIRDRDYLQFLVDTLAEYEMDPQCLEIEITESILLEETHLTLELLEKIKELGIKIALDDFGTGFSSLNYLTYIPVDKVKLDKSLCDKFLSPDNIKVIESIISLAHSLNLVITAEGIEEQWQYEQLKLSGCNSIQGYLFSKPLVAEEAEKIYEKNFLDSF</sequence>
<dbReference type="Gene3D" id="3.30.70.270">
    <property type="match status" value="1"/>
</dbReference>
<protein>
    <submittedName>
        <fullName evidence="5">Diguanylate cyclase</fullName>
    </submittedName>
</protein>
<dbReference type="InterPro" id="IPR052155">
    <property type="entry name" value="Biofilm_reg_signaling"/>
</dbReference>
<evidence type="ECO:0000313" key="5">
    <source>
        <dbReference type="EMBL" id="KTE90524.1"/>
    </source>
</evidence>
<dbReference type="SMART" id="SM00052">
    <property type="entry name" value="EAL"/>
    <property type="match status" value="1"/>
</dbReference>
<organism evidence="5 6">
    <name type="scientific">Desulfitobacterium hafniense</name>
    <name type="common">Desulfitobacterium frappieri</name>
    <dbReference type="NCBI Taxonomy" id="49338"/>
    <lineage>
        <taxon>Bacteria</taxon>
        <taxon>Bacillati</taxon>
        <taxon>Bacillota</taxon>
        <taxon>Clostridia</taxon>
        <taxon>Eubacteriales</taxon>
        <taxon>Desulfitobacteriaceae</taxon>
        <taxon>Desulfitobacterium</taxon>
    </lineage>
</organism>
<dbReference type="InterPro" id="IPR043128">
    <property type="entry name" value="Rev_trsase/Diguanyl_cyclase"/>
</dbReference>
<dbReference type="PROSITE" id="PS50887">
    <property type="entry name" value="GGDEF"/>
    <property type="match status" value="1"/>
</dbReference>
<dbReference type="InterPro" id="IPR029787">
    <property type="entry name" value="Nucleotide_cyclase"/>
</dbReference>
<evidence type="ECO:0000256" key="1">
    <source>
        <dbReference type="SAM" id="Coils"/>
    </source>
</evidence>
<dbReference type="SUPFAM" id="SSF141868">
    <property type="entry name" value="EAL domain-like"/>
    <property type="match status" value="1"/>
</dbReference>
<dbReference type="Pfam" id="PF04392">
    <property type="entry name" value="ABC_sub_bind"/>
    <property type="match status" value="1"/>
</dbReference>
<dbReference type="InterPro" id="IPR001633">
    <property type="entry name" value="EAL_dom"/>
</dbReference>
<feature type="domain" description="EAL" evidence="3">
    <location>
        <begin position="723"/>
        <end position="973"/>
    </location>
</feature>
<dbReference type="AlphaFoldDB" id="A0A0W1JFK2"/>
<keyword evidence="1" id="KW-0175">Coiled coil</keyword>
<dbReference type="Gene3D" id="3.20.20.450">
    <property type="entry name" value="EAL domain"/>
    <property type="match status" value="1"/>
</dbReference>
<feature type="domain" description="GGDEF" evidence="4">
    <location>
        <begin position="582"/>
        <end position="714"/>
    </location>
</feature>
<dbReference type="SUPFAM" id="SSF55073">
    <property type="entry name" value="Nucleotide cyclase"/>
    <property type="match status" value="1"/>
</dbReference>
<dbReference type="RefSeq" id="WP_011459570.1">
    <property type="nucleotide sequence ID" value="NZ_LOCK01000039.1"/>
</dbReference>
<comment type="caution">
    <text evidence="5">The sequence shown here is derived from an EMBL/GenBank/DDBJ whole genome shotgun (WGS) entry which is preliminary data.</text>
</comment>
<dbReference type="PANTHER" id="PTHR44757">
    <property type="entry name" value="DIGUANYLATE CYCLASE DGCP"/>
    <property type="match status" value="1"/>
</dbReference>
<dbReference type="CDD" id="cd01949">
    <property type="entry name" value="GGDEF"/>
    <property type="match status" value="1"/>
</dbReference>